<protein>
    <submittedName>
        <fullName evidence="2">Uncharacterized protein</fullName>
    </submittedName>
</protein>
<reference evidence="2" key="1">
    <citation type="submission" date="2015-04" db="UniProtKB">
        <authorList>
            <consortium name="EnsemblPlants"/>
        </authorList>
    </citation>
    <scope>IDENTIFICATION</scope>
</reference>
<name>A0A0E0JSY4_ORYPU</name>
<organism evidence="2">
    <name type="scientific">Oryza punctata</name>
    <name type="common">Red rice</name>
    <dbReference type="NCBI Taxonomy" id="4537"/>
    <lineage>
        <taxon>Eukaryota</taxon>
        <taxon>Viridiplantae</taxon>
        <taxon>Streptophyta</taxon>
        <taxon>Embryophyta</taxon>
        <taxon>Tracheophyta</taxon>
        <taxon>Spermatophyta</taxon>
        <taxon>Magnoliopsida</taxon>
        <taxon>Liliopsida</taxon>
        <taxon>Poales</taxon>
        <taxon>Poaceae</taxon>
        <taxon>BOP clade</taxon>
        <taxon>Oryzoideae</taxon>
        <taxon>Oryzeae</taxon>
        <taxon>Oryzinae</taxon>
        <taxon>Oryza</taxon>
    </lineage>
</organism>
<dbReference type="AlphaFoldDB" id="A0A0E0JSY4"/>
<dbReference type="HOGENOM" id="CLU_1725240_0_0_1"/>
<proteinExistence type="predicted"/>
<feature type="region of interest" description="Disordered" evidence="1">
    <location>
        <begin position="81"/>
        <end position="100"/>
    </location>
</feature>
<dbReference type="EnsemblPlants" id="OPUNC01G41090.1">
    <property type="protein sequence ID" value="OPUNC01G41090.1"/>
    <property type="gene ID" value="OPUNC01G41090"/>
</dbReference>
<accession>A0A0E0JSY4</accession>
<keyword evidence="3" id="KW-1185">Reference proteome</keyword>
<evidence type="ECO:0000256" key="1">
    <source>
        <dbReference type="SAM" id="MobiDB-lite"/>
    </source>
</evidence>
<feature type="compositionally biased region" description="Basic and acidic residues" evidence="1">
    <location>
        <begin position="82"/>
        <end position="92"/>
    </location>
</feature>
<dbReference type="Gramene" id="OPUNC01G41090.1">
    <property type="protein sequence ID" value="OPUNC01G41090.1"/>
    <property type="gene ID" value="OPUNC01G41090"/>
</dbReference>
<reference evidence="2" key="2">
    <citation type="submission" date="2018-05" db="EMBL/GenBank/DDBJ databases">
        <title>OpunRS2 (Oryza punctata Reference Sequence Version 2).</title>
        <authorList>
            <person name="Zhang J."/>
            <person name="Kudrna D."/>
            <person name="Lee S."/>
            <person name="Talag J."/>
            <person name="Welchert J."/>
            <person name="Wing R.A."/>
        </authorList>
    </citation>
    <scope>NUCLEOTIDE SEQUENCE [LARGE SCALE GENOMIC DNA]</scope>
</reference>
<evidence type="ECO:0000313" key="2">
    <source>
        <dbReference type="EnsemblPlants" id="OPUNC01G41090.1"/>
    </source>
</evidence>
<dbReference type="Proteomes" id="UP000026962">
    <property type="component" value="Chromosome 1"/>
</dbReference>
<sequence length="152" mass="16696">MAAHMHHRAHQLLGPRAPDGQVHKPTIILHVHIKKIEGTQVPLRNLQLGRIEKKPSRKCIIGRNGEEDRIAEIAKYQQRLTSRRETVTRRPETPSTLRLNVSPDEHATSLTSPIWNISSPRSPSPITPISISSCCIHLTAVAAAAAAAAAKL</sequence>
<evidence type="ECO:0000313" key="3">
    <source>
        <dbReference type="Proteomes" id="UP000026962"/>
    </source>
</evidence>